<comment type="caution">
    <text evidence="1">The sequence shown here is derived from an EMBL/GenBank/DDBJ whole genome shotgun (WGS) entry which is preliminary data.</text>
</comment>
<protein>
    <submittedName>
        <fullName evidence="1">Uncharacterized protein</fullName>
    </submittedName>
</protein>
<dbReference type="EMBL" id="VWFP01000080">
    <property type="protein sequence ID" value="KAA4617997.1"/>
    <property type="molecule type" value="Genomic_DNA"/>
</dbReference>
<gene>
    <name evidence="1" type="ORF">F3B90_26560</name>
</gene>
<evidence type="ECO:0000313" key="2">
    <source>
        <dbReference type="Proteomes" id="UP000424805"/>
    </source>
</evidence>
<accession>A0A7J4XPW0</accession>
<name>A0A7J4XPW0_BACOV</name>
<dbReference type="AlphaFoldDB" id="A0A7J4XPW0"/>
<reference evidence="1 2" key="1">
    <citation type="journal article" date="2019" name="Nat. Med.">
        <title>A library of human gut bacterial isolates paired with longitudinal multiomics data enables mechanistic microbiome research.</title>
        <authorList>
            <person name="Poyet M."/>
            <person name="Groussin M."/>
            <person name="Gibbons S.M."/>
            <person name="Avila-Pacheco J."/>
            <person name="Jiang X."/>
            <person name="Kearney S.M."/>
            <person name="Perrotta A.R."/>
            <person name="Berdy B."/>
            <person name="Zhao S."/>
            <person name="Lieberman T.D."/>
            <person name="Swanson P.K."/>
            <person name="Smith M."/>
            <person name="Roesemann S."/>
            <person name="Alexander J.E."/>
            <person name="Rich S.A."/>
            <person name="Livny J."/>
            <person name="Vlamakis H."/>
            <person name="Clish C."/>
            <person name="Bullock K."/>
            <person name="Deik A."/>
            <person name="Scott J."/>
            <person name="Pierce K.A."/>
            <person name="Xavier R.J."/>
            <person name="Alm E.J."/>
        </authorList>
    </citation>
    <scope>NUCLEOTIDE SEQUENCE [LARGE SCALE GENOMIC DNA]</scope>
    <source>
        <strain evidence="1 2">BIOML-A15</strain>
    </source>
</reference>
<dbReference type="Proteomes" id="UP000424805">
    <property type="component" value="Unassembled WGS sequence"/>
</dbReference>
<organism evidence="1 2">
    <name type="scientific">Bacteroides ovatus</name>
    <dbReference type="NCBI Taxonomy" id="28116"/>
    <lineage>
        <taxon>Bacteria</taxon>
        <taxon>Pseudomonadati</taxon>
        <taxon>Bacteroidota</taxon>
        <taxon>Bacteroidia</taxon>
        <taxon>Bacteroidales</taxon>
        <taxon>Bacteroidaceae</taxon>
        <taxon>Bacteroides</taxon>
    </lineage>
</organism>
<proteinExistence type="predicted"/>
<sequence>MQLDLFETQSDPTDIMNTCQLVSSNGIWAGEKQFTYQNEEYYYYINKRKDGTFYLSGQSKRYSK</sequence>
<evidence type="ECO:0000313" key="1">
    <source>
        <dbReference type="EMBL" id="KAA4617997.1"/>
    </source>
</evidence>